<accession>A0A412X7J9</accession>
<dbReference type="Proteomes" id="UP000283589">
    <property type="component" value="Unassembled WGS sequence"/>
</dbReference>
<proteinExistence type="predicted"/>
<evidence type="ECO:0000313" key="5">
    <source>
        <dbReference type="Proteomes" id="UP000286038"/>
    </source>
</evidence>
<reference evidence="1 6" key="2">
    <citation type="submission" date="2021-02" db="EMBL/GenBank/DDBJ databases">
        <title>FDA dAtabase for Regulatory Grade micrObial Sequences (FDA-ARGOS): Supporting development and validation of Infectious Disease Dx tests.</title>
        <authorList>
            <person name="Carlson P."/>
            <person name="Fischbach M."/>
            <person name="Hastie J."/>
            <person name="Bilen M."/>
            <person name="Cheng A."/>
            <person name="Tallon L."/>
            <person name="Sadzewicz L."/>
            <person name="Zhao X."/>
            <person name="Boylan J."/>
            <person name="Ott S."/>
            <person name="Bowen H."/>
            <person name="Vavikolanu K."/>
            <person name="Mehta A."/>
            <person name="Aluvathingal J."/>
            <person name="Nadendla S."/>
            <person name="Yan Y."/>
            <person name="Sichtig H."/>
        </authorList>
    </citation>
    <scope>NUCLEOTIDE SEQUENCE [LARGE SCALE GENOMIC DNA]</scope>
    <source>
        <strain evidence="1 6">FDAARGOS_1229</strain>
    </source>
</reference>
<evidence type="ECO:0000313" key="2">
    <source>
        <dbReference type="EMBL" id="RGV36890.1"/>
    </source>
</evidence>
<dbReference type="AlphaFoldDB" id="A0A412X7J9"/>
<name>A0A412X7J9_9BACT</name>
<dbReference type="EMBL" id="QRPV01000003">
    <property type="protein sequence ID" value="RHM46118.1"/>
    <property type="molecule type" value="Genomic_DNA"/>
</dbReference>
<dbReference type="RefSeq" id="WP_027199842.1">
    <property type="nucleotide sequence ID" value="NZ_CABJDM010000003.1"/>
</dbReference>
<evidence type="ECO:0000313" key="1">
    <source>
        <dbReference type="EMBL" id="QRO51786.1"/>
    </source>
</evidence>
<sequence length="264" mass="31178">MFLDTMSPEAIIKEARRDTTAIQNKRDFFINTHRREILFAKKFPVSYRIEWKSPLTYNKWHIIITCNNKKERENPDVHYYSTYETHCGTGIIFPVYNIKTEELVFSRYTGHFFSRYRTRHLIPNNLHTPGMDVIRYYVDHNSSYFYPKPDEEKRFTCCLTDGIALGICENGLDTFRTFISHDMLFKIQERVLHSSIEYQRLLDAYINDKLPASYQKYYLQGRVGRIAGPEPAPKLSLDDVKDLLKDKPKIPLFSPLNGKIELED</sequence>
<dbReference type="EMBL" id="QRZA01000001">
    <property type="protein sequence ID" value="RGV36890.1"/>
    <property type="molecule type" value="Genomic_DNA"/>
</dbReference>
<dbReference type="GeneID" id="93099241"/>
<gene>
    <name evidence="2" type="ORF">DWW18_01530</name>
    <name evidence="3" type="ORF">DWZ68_03945</name>
    <name evidence="1" type="ORF">I6J59_09430</name>
</gene>
<dbReference type="Proteomes" id="UP000286038">
    <property type="component" value="Unassembled WGS sequence"/>
</dbReference>
<dbReference type="STRING" id="1121130.GCA_000519105_00508"/>
<dbReference type="EMBL" id="CP069450">
    <property type="protein sequence ID" value="QRO51786.1"/>
    <property type="molecule type" value="Genomic_DNA"/>
</dbReference>
<evidence type="ECO:0000313" key="4">
    <source>
        <dbReference type="Proteomes" id="UP000283589"/>
    </source>
</evidence>
<reference evidence="4 5" key="1">
    <citation type="submission" date="2018-08" db="EMBL/GenBank/DDBJ databases">
        <title>A genome reference for cultivated species of the human gut microbiota.</title>
        <authorList>
            <person name="Zou Y."/>
            <person name="Xue W."/>
            <person name="Luo G."/>
        </authorList>
    </citation>
    <scope>NUCLEOTIDE SEQUENCE [LARGE SCALE GENOMIC DNA]</scope>
    <source>
        <strain evidence="2 4">AF14-49</strain>
        <strain evidence="3 5">AF34-33</strain>
    </source>
</reference>
<protein>
    <submittedName>
        <fullName evidence="2">Uncharacterized protein</fullName>
    </submittedName>
</protein>
<evidence type="ECO:0000313" key="3">
    <source>
        <dbReference type="EMBL" id="RHM46118.1"/>
    </source>
</evidence>
<keyword evidence="6" id="KW-1185">Reference proteome</keyword>
<organism evidence="2 4">
    <name type="scientific">Butyricimonas virosa</name>
    <dbReference type="NCBI Taxonomy" id="544645"/>
    <lineage>
        <taxon>Bacteria</taxon>
        <taxon>Pseudomonadati</taxon>
        <taxon>Bacteroidota</taxon>
        <taxon>Bacteroidia</taxon>
        <taxon>Bacteroidales</taxon>
        <taxon>Odoribacteraceae</taxon>
        <taxon>Butyricimonas</taxon>
    </lineage>
</organism>
<dbReference type="Proteomes" id="UP000654720">
    <property type="component" value="Chromosome"/>
</dbReference>
<evidence type="ECO:0000313" key="6">
    <source>
        <dbReference type="Proteomes" id="UP000654720"/>
    </source>
</evidence>